<evidence type="ECO:0000259" key="3">
    <source>
        <dbReference type="Pfam" id="PF06030"/>
    </source>
</evidence>
<evidence type="ECO:0000313" key="8">
    <source>
        <dbReference type="Proteomes" id="UP000244022"/>
    </source>
</evidence>
<sequence>MIHKQTMQKSLWLLIVVLFFFLPHPTVQAEEAGLNTYVTPLFPESQVDESKGYYELLLSPGQKETLRVEVGNSSSEPINVQVTPHTAYTNTLGNVEYGKDAEEVDPTLPYSLDELMTPSEVITVAENETKVIDIPLQMPKDPFEGYLAGGLRIAEVKEEEDSDVPEGEGVAIKNEFAHVVGVVVSNTRDSVQPELELLDVFADQLNYRNVISATLQNFTPTFVNQLAVEATVKRAGENEVLYKAEKEMMQMAPNSNFNFPISLEGDRFRSGNYVLELTATSGENEWSWTREFTIEADEARKLNREDVMIDSGVNWWMIGAIILLILMLGLVLYLMWQKKRARESEKEL</sequence>
<comment type="caution">
    <text evidence="5">The sequence shown here is derived from an EMBL/GenBank/DDBJ whole genome shotgun (WGS) entry which is preliminary data.</text>
</comment>
<evidence type="ECO:0000313" key="7">
    <source>
        <dbReference type="Proteomes" id="UP000195024"/>
    </source>
</evidence>
<reference evidence="6 8" key="2">
    <citation type="submission" date="2018-03" db="EMBL/GenBank/DDBJ databases">
        <title>Draft genome sequences of four Enterococcus mundtii strains isolated from beef slaughterhouses in Kenya.</title>
        <authorList>
            <person name="Wambui J."/>
            <person name="Stevens M."/>
            <person name="Njage P."/>
            <person name="Stephan R."/>
            <person name="Tasara T."/>
        </authorList>
    </citation>
    <scope>NUCLEOTIDE SEQUENCE [LARGE SCALE GENOMIC DNA]</scope>
    <source>
        <strain evidence="6 8">H18-EM</strain>
    </source>
</reference>
<dbReference type="InterPro" id="IPR010317">
    <property type="entry name" value="WxLIP_PGBD"/>
</dbReference>
<dbReference type="Proteomes" id="UP000244022">
    <property type="component" value="Unassembled WGS sequence"/>
</dbReference>
<evidence type="ECO:0000313" key="6">
    <source>
        <dbReference type="EMBL" id="PTO34400.1"/>
    </source>
</evidence>
<dbReference type="EMBL" id="PYGR01000066">
    <property type="protein sequence ID" value="PTO34400.1"/>
    <property type="molecule type" value="Genomic_DNA"/>
</dbReference>
<evidence type="ECO:0000256" key="2">
    <source>
        <dbReference type="SAM" id="SignalP"/>
    </source>
</evidence>
<organism evidence="5 7">
    <name type="scientific">Enterococcus mundtii</name>
    <dbReference type="NCBI Taxonomy" id="53346"/>
    <lineage>
        <taxon>Bacteria</taxon>
        <taxon>Bacillati</taxon>
        <taxon>Bacillota</taxon>
        <taxon>Bacilli</taxon>
        <taxon>Lactobacillales</taxon>
        <taxon>Enterococcaceae</taxon>
        <taxon>Enterococcus</taxon>
    </lineage>
</organism>
<reference evidence="5 7" key="1">
    <citation type="submission" date="2017-05" db="EMBL/GenBank/DDBJ databases">
        <title>The Genome Sequence of Enterococcus mundtii 6B1_DIV0119.</title>
        <authorList>
            <consortium name="The Broad Institute Genomics Platform"/>
            <consortium name="The Broad Institute Genomic Center for Infectious Diseases"/>
            <person name="Earl A."/>
            <person name="Manson A."/>
            <person name="Schwartman J."/>
            <person name="Gilmore M."/>
            <person name="Abouelleil A."/>
            <person name="Cao P."/>
            <person name="Chapman S."/>
            <person name="Cusick C."/>
            <person name="Shea T."/>
            <person name="Young S."/>
            <person name="Neafsey D."/>
            <person name="Nusbaum C."/>
            <person name="Birren B."/>
        </authorList>
    </citation>
    <scope>NUCLEOTIDE SEQUENCE [LARGE SCALE GENOMIC DNA]</scope>
    <source>
        <strain evidence="5 7">6B1_DIV0119</strain>
    </source>
</reference>
<feature type="chain" id="PRO_5033294905" evidence="2">
    <location>
        <begin position="30"/>
        <end position="348"/>
    </location>
</feature>
<name>A0A242KW13_ENTMU</name>
<dbReference type="EMBL" id="NGMS01000002">
    <property type="protein sequence ID" value="OTP25519.1"/>
    <property type="molecule type" value="Genomic_DNA"/>
</dbReference>
<proteinExistence type="predicted"/>
<dbReference type="AlphaFoldDB" id="A0A242KW13"/>
<keyword evidence="1" id="KW-0812">Transmembrane</keyword>
<keyword evidence="1" id="KW-0472">Membrane</keyword>
<feature type="transmembrane region" description="Helical" evidence="1">
    <location>
        <begin position="315"/>
        <end position="336"/>
    </location>
</feature>
<feature type="domain" description="WxL Interacting Protein host binding" evidence="4">
    <location>
        <begin position="168"/>
        <end position="304"/>
    </location>
</feature>
<dbReference type="Pfam" id="PF11797">
    <property type="entry name" value="WxLIP_HBD"/>
    <property type="match status" value="1"/>
</dbReference>
<dbReference type="RefSeq" id="WP_086335376.1">
    <property type="nucleotide sequence ID" value="NZ_JAAAJW010000001.1"/>
</dbReference>
<protein>
    <submittedName>
        <fullName evidence="6">DUF916 and DUF3324 domain-containing protein</fullName>
    </submittedName>
</protein>
<feature type="signal peptide" evidence="2">
    <location>
        <begin position="1"/>
        <end position="29"/>
    </location>
</feature>
<dbReference type="Proteomes" id="UP000195024">
    <property type="component" value="Unassembled WGS sequence"/>
</dbReference>
<keyword evidence="2" id="KW-0732">Signal</keyword>
<dbReference type="Pfam" id="PF06030">
    <property type="entry name" value="WxLIP_PGBD"/>
    <property type="match status" value="1"/>
</dbReference>
<gene>
    <name evidence="5" type="ORF">A5802_002672</name>
    <name evidence="6" type="ORF">C6N14_12350</name>
</gene>
<evidence type="ECO:0000256" key="1">
    <source>
        <dbReference type="SAM" id="Phobius"/>
    </source>
</evidence>
<evidence type="ECO:0000259" key="4">
    <source>
        <dbReference type="Pfam" id="PF11797"/>
    </source>
</evidence>
<accession>A0A242KW13</accession>
<feature type="domain" description="WxL Interacting Protein peptidoglycan binding" evidence="3">
    <location>
        <begin position="38"/>
        <end position="154"/>
    </location>
</feature>
<dbReference type="InterPro" id="IPR021759">
    <property type="entry name" value="WxLIP_HBD"/>
</dbReference>
<keyword evidence="1" id="KW-1133">Transmembrane helix</keyword>
<evidence type="ECO:0000313" key="5">
    <source>
        <dbReference type="EMBL" id="OTP25519.1"/>
    </source>
</evidence>